<dbReference type="EMBL" id="FLUV01002205">
    <property type="protein sequence ID" value="SBW27319.1"/>
    <property type="molecule type" value="Genomic_DNA"/>
</dbReference>
<sequence length="57" mass="6301">MFVLIAALMLALIGGAFGFVVRLTQIDADTIEKINVRARDLDQRDASRTGRRHEDGS</sequence>
<accession>A0A1C3PBY1</accession>
<name>A0A1C3PBY1_9ACTN</name>
<organism evidence="1 2">
    <name type="scientific">Candidatus Protofrankia californiensis</name>
    <dbReference type="NCBI Taxonomy" id="1839754"/>
    <lineage>
        <taxon>Bacteria</taxon>
        <taxon>Bacillati</taxon>
        <taxon>Actinomycetota</taxon>
        <taxon>Actinomycetes</taxon>
        <taxon>Frankiales</taxon>
        <taxon>Frankiaceae</taxon>
        <taxon>Protofrankia</taxon>
    </lineage>
</organism>
<dbReference type="Proteomes" id="UP000199013">
    <property type="component" value="Unassembled WGS sequence"/>
</dbReference>
<proteinExistence type="predicted"/>
<gene>
    <name evidence="1" type="ORF">FDG2_5273</name>
</gene>
<dbReference type="AlphaFoldDB" id="A0A1C3PBY1"/>
<protein>
    <submittedName>
        <fullName evidence="1">Putative membrane protein</fullName>
    </submittedName>
</protein>
<evidence type="ECO:0000313" key="1">
    <source>
        <dbReference type="EMBL" id="SBW27319.1"/>
    </source>
</evidence>
<keyword evidence="2" id="KW-1185">Reference proteome</keyword>
<evidence type="ECO:0000313" key="2">
    <source>
        <dbReference type="Proteomes" id="UP000199013"/>
    </source>
</evidence>
<reference evidence="2" key="1">
    <citation type="submission" date="2016-02" db="EMBL/GenBank/DDBJ databases">
        <authorList>
            <person name="Wibberg D."/>
        </authorList>
    </citation>
    <scope>NUCLEOTIDE SEQUENCE [LARGE SCALE GENOMIC DNA]</scope>
</reference>